<dbReference type="SUPFAM" id="SSF49562">
    <property type="entry name" value="C2 domain (Calcium/lipid-binding domain, CaLB)"/>
    <property type="match status" value="2"/>
</dbReference>
<dbReference type="CDD" id="cd04047">
    <property type="entry name" value="C2B_Copine"/>
    <property type="match status" value="1"/>
</dbReference>
<dbReference type="InterPro" id="IPR037768">
    <property type="entry name" value="C2B_Copine"/>
</dbReference>
<dbReference type="Gene3D" id="2.60.40.150">
    <property type="entry name" value="C2 domain"/>
    <property type="match status" value="2"/>
</dbReference>
<feature type="domain" description="C2" evidence="1">
    <location>
        <begin position="111"/>
        <end position="236"/>
    </location>
</feature>
<dbReference type="InterPro" id="IPR000008">
    <property type="entry name" value="C2_dom"/>
</dbReference>
<dbReference type="SMART" id="SM00239">
    <property type="entry name" value="C2"/>
    <property type="match status" value="2"/>
</dbReference>
<dbReference type="InterPro" id="IPR045052">
    <property type="entry name" value="Copine"/>
</dbReference>
<protein>
    <recommendedName>
        <fullName evidence="1">C2 domain-containing protein</fullName>
    </recommendedName>
</protein>
<dbReference type="GO" id="GO:0005886">
    <property type="term" value="C:plasma membrane"/>
    <property type="evidence" value="ECO:0007669"/>
    <property type="project" value="TreeGrafter"/>
</dbReference>
<dbReference type="InterPro" id="IPR037140">
    <property type="entry name" value="VHL_beta_dom_sf"/>
</dbReference>
<evidence type="ECO:0000259" key="1">
    <source>
        <dbReference type="PROSITE" id="PS50004"/>
    </source>
</evidence>
<evidence type="ECO:0000313" key="3">
    <source>
        <dbReference type="Proteomes" id="UP000243579"/>
    </source>
</evidence>
<proteinExistence type="predicted"/>
<dbReference type="STRING" id="1202772.A0A1V9YBF0"/>
<accession>A0A1V9YBF0</accession>
<keyword evidence="3" id="KW-1185">Reference proteome</keyword>
<dbReference type="InterPro" id="IPR035892">
    <property type="entry name" value="C2_domain_sf"/>
</dbReference>
<dbReference type="AlphaFoldDB" id="A0A1V9YBF0"/>
<name>A0A1V9YBF0_ACHHY</name>
<dbReference type="EMBL" id="JNBR01002403">
    <property type="protein sequence ID" value="OQR83065.1"/>
    <property type="molecule type" value="Genomic_DNA"/>
</dbReference>
<organism evidence="2 3">
    <name type="scientific">Achlya hypogyna</name>
    <name type="common">Oomycete</name>
    <name type="synonym">Protoachlya hypogyna</name>
    <dbReference type="NCBI Taxonomy" id="1202772"/>
    <lineage>
        <taxon>Eukaryota</taxon>
        <taxon>Sar</taxon>
        <taxon>Stramenopiles</taxon>
        <taxon>Oomycota</taxon>
        <taxon>Saprolegniomycetes</taxon>
        <taxon>Saprolegniales</taxon>
        <taxon>Achlyaceae</taxon>
        <taxon>Achlya</taxon>
    </lineage>
</organism>
<dbReference type="Pfam" id="PF00168">
    <property type="entry name" value="C2"/>
    <property type="match status" value="2"/>
</dbReference>
<feature type="domain" description="C2" evidence="1">
    <location>
        <begin position="1"/>
        <end position="107"/>
    </location>
</feature>
<dbReference type="PROSITE" id="PS50004">
    <property type="entry name" value="C2"/>
    <property type="match status" value="2"/>
</dbReference>
<reference evidence="2 3" key="1">
    <citation type="journal article" date="2014" name="Genome Biol. Evol.">
        <title>The secreted proteins of Achlya hypogyna and Thraustotheca clavata identify the ancestral oomycete secretome and reveal gene acquisitions by horizontal gene transfer.</title>
        <authorList>
            <person name="Misner I."/>
            <person name="Blouin N."/>
            <person name="Leonard G."/>
            <person name="Richards T.A."/>
            <person name="Lane C.E."/>
        </authorList>
    </citation>
    <scope>NUCLEOTIDE SEQUENCE [LARGE SCALE GENOMIC DNA]</scope>
    <source>
        <strain evidence="2 3">ATCC 48635</strain>
    </source>
</reference>
<dbReference type="PANTHER" id="PTHR10857">
    <property type="entry name" value="COPINE"/>
    <property type="match status" value="1"/>
</dbReference>
<comment type="caution">
    <text evidence="2">The sequence shown here is derived from an EMBL/GenBank/DDBJ whole genome shotgun (WGS) entry which is preliminary data.</text>
</comment>
<dbReference type="GO" id="GO:0071277">
    <property type="term" value="P:cellular response to calcium ion"/>
    <property type="evidence" value="ECO:0007669"/>
    <property type="project" value="TreeGrafter"/>
</dbReference>
<evidence type="ECO:0000313" key="2">
    <source>
        <dbReference type="EMBL" id="OQR83065.1"/>
    </source>
</evidence>
<dbReference type="SUPFAM" id="SSF49468">
    <property type="entry name" value="VHL"/>
    <property type="match status" value="2"/>
</dbReference>
<dbReference type="GO" id="GO:0005544">
    <property type="term" value="F:calcium-dependent phospholipid binding"/>
    <property type="evidence" value="ECO:0007669"/>
    <property type="project" value="InterPro"/>
</dbReference>
<dbReference type="Pfam" id="PF01847">
    <property type="entry name" value="VHL"/>
    <property type="match status" value="1"/>
</dbReference>
<dbReference type="InterPro" id="IPR036208">
    <property type="entry name" value="VHL_sf"/>
</dbReference>
<dbReference type="Proteomes" id="UP000243579">
    <property type="component" value="Unassembled WGS sequence"/>
</dbReference>
<dbReference type="PANTHER" id="PTHR10857:SF106">
    <property type="entry name" value="C2 DOMAIN-CONTAINING PROTEIN"/>
    <property type="match status" value="1"/>
</dbReference>
<dbReference type="Gene3D" id="2.60.40.780">
    <property type="entry name" value="von Hippel-Lindau disease tumour suppressor, beta domain"/>
    <property type="match status" value="2"/>
</dbReference>
<dbReference type="OrthoDB" id="5855668at2759"/>
<gene>
    <name evidence="2" type="ORF">ACHHYP_15171</name>
</gene>
<sequence length="539" mass="58728">MATAPVELNISATGLSRGCDAFAVLYLNDRIVGRTEVRKNTPAPGFVQSFKIDVAQYGNEGHHVKIELYHESDEDHQELHHQKLLGHVAIPLTELAAQINRLVTLPLVSHHDHGVGAALQLRTEYIGLNADVAMLQFAGSELQSPESGFPNPLLVIKRIVEDGSYVAVYRSEVLKQTPNPIWEQRTVAVQRLCNGDYKRPLLFQVVHHEHKVQKLIGQASANLYDLMNGTARSLPLRNGDRFTGSLNVAFLQVANEPDYLAYAPGPCEITQLQGLRTLAKPLDQASSYEGYAPAAPTAVPSYHSQDIHEPRPLPTATAYPASAPAGQYPDASPVALPVNWMQKTVTRESDVATQVTFINSFVVPVDVAWVDYDGGETVYNRINPGEKYTQDTYANHVWLLATPTHGPLAYYTAQPEATFVDILGPNALGVGPACTAIVSGAAGVPIKLLFVNNTPHPIGIAWVDEGGAEIEYAQVHPRQSYVQDTYANHVWKAHYAGSNIALVYYRGSNLSEQVDIRGHNAVVHTPLGHTAPMGYAGGI</sequence>
<dbReference type="InterPro" id="IPR024053">
    <property type="entry name" value="VHL_beta_dom"/>
</dbReference>